<organism evidence="3 4">
    <name type="scientific">Archangium gephyra</name>
    <dbReference type="NCBI Taxonomy" id="48"/>
    <lineage>
        <taxon>Bacteria</taxon>
        <taxon>Pseudomonadati</taxon>
        <taxon>Myxococcota</taxon>
        <taxon>Myxococcia</taxon>
        <taxon>Myxococcales</taxon>
        <taxon>Cystobacterineae</taxon>
        <taxon>Archangiaceae</taxon>
        <taxon>Archangium</taxon>
    </lineage>
</organism>
<evidence type="ECO:0000313" key="3">
    <source>
        <dbReference type="EMBL" id="PZR03544.1"/>
    </source>
</evidence>
<reference evidence="3 4" key="1">
    <citation type="submission" date="2017-08" db="EMBL/GenBank/DDBJ databases">
        <title>Infants hospitalized years apart are colonized by the same room-sourced microbial strains.</title>
        <authorList>
            <person name="Brooks B."/>
            <person name="Olm M.R."/>
            <person name="Firek B.A."/>
            <person name="Baker R."/>
            <person name="Thomas B.C."/>
            <person name="Morowitz M.J."/>
            <person name="Banfield J.F."/>
        </authorList>
    </citation>
    <scope>NUCLEOTIDE SEQUENCE [LARGE SCALE GENOMIC DNA]</scope>
    <source>
        <strain evidence="3">S2_003_000_R2_14</strain>
    </source>
</reference>
<dbReference type="EMBL" id="QFQP01000083">
    <property type="protein sequence ID" value="PZR03544.1"/>
    <property type="molecule type" value="Genomic_DNA"/>
</dbReference>
<dbReference type="PANTHER" id="PTHR35024">
    <property type="entry name" value="HYPOTHETICAL CYTOSOLIC PROTEIN"/>
    <property type="match status" value="1"/>
</dbReference>
<evidence type="ECO:0000256" key="2">
    <source>
        <dbReference type="SAM" id="MobiDB-lite"/>
    </source>
</evidence>
<dbReference type="Pfam" id="PF04519">
    <property type="entry name" value="Bactofilin"/>
    <property type="match status" value="1"/>
</dbReference>
<evidence type="ECO:0008006" key="5">
    <source>
        <dbReference type="Google" id="ProtNLM"/>
    </source>
</evidence>
<feature type="region of interest" description="Disordered" evidence="2">
    <location>
        <begin position="1"/>
        <end position="23"/>
    </location>
</feature>
<evidence type="ECO:0000256" key="1">
    <source>
        <dbReference type="ARBA" id="ARBA00044755"/>
    </source>
</evidence>
<accession>A0A2W5UJS9</accession>
<evidence type="ECO:0000313" key="4">
    <source>
        <dbReference type="Proteomes" id="UP000249061"/>
    </source>
</evidence>
<dbReference type="PANTHER" id="PTHR35024:SF4">
    <property type="entry name" value="POLYMER-FORMING CYTOSKELETAL PROTEIN"/>
    <property type="match status" value="1"/>
</dbReference>
<sequence>MALFEKNNSRNEENSVSAKPGGADIDTLLGKGSEFEGKLSFKGQVRIDGKYSGQIHTDDILVIGASAKVNAEVTAGTVIISGTVEGHIRASQVVELHKGARVKGTIEAPNVTMEREVTFDGTMKMDGVGSPKSAPPAPGTK</sequence>
<gene>
    <name evidence="3" type="ORF">DI536_35840</name>
</gene>
<dbReference type="InterPro" id="IPR007607">
    <property type="entry name" value="BacA/B"/>
</dbReference>
<comment type="caution">
    <text evidence="3">The sequence shown here is derived from an EMBL/GenBank/DDBJ whole genome shotgun (WGS) entry which is preliminary data.</text>
</comment>
<dbReference type="Proteomes" id="UP000249061">
    <property type="component" value="Unassembled WGS sequence"/>
</dbReference>
<protein>
    <recommendedName>
        <fullName evidence="5">Polymer-forming cytoskeletal protein</fullName>
    </recommendedName>
</protein>
<feature type="region of interest" description="Disordered" evidence="2">
    <location>
        <begin position="122"/>
        <end position="141"/>
    </location>
</feature>
<comment type="similarity">
    <text evidence="1">Belongs to the bactofilin family.</text>
</comment>
<proteinExistence type="inferred from homology"/>
<name>A0A2W5UJS9_9BACT</name>
<dbReference type="AlphaFoldDB" id="A0A2W5UJS9"/>